<dbReference type="EMBL" id="JBHSFW010000016">
    <property type="protein sequence ID" value="MFC4620102.1"/>
    <property type="molecule type" value="Genomic_DNA"/>
</dbReference>
<reference evidence="3" key="1">
    <citation type="journal article" date="2019" name="Int. J. Syst. Evol. Microbiol.">
        <title>The Global Catalogue of Microorganisms (GCM) 10K type strain sequencing project: providing services to taxonomists for standard genome sequencing and annotation.</title>
        <authorList>
            <consortium name="The Broad Institute Genomics Platform"/>
            <consortium name="The Broad Institute Genome Sequencing Center for Infectious Disease"/>
            <person name="Wu L."/>
            <person name="Ma J."/>
        </authorList>
    </citation>
    <scope>NUCLEOTIDE SEQUENCE [LARGE SCALE GENOMIC DNA]</scope>
    <source>
        <strain evidence="3">CGMCC 1.16306</strain>
    </source>
</reference>
<organism evidence="2 3">
    <name type="scientific">Camelliibacillus cellulosilyticus</name>
    <dbReference type="NCBI Taxonomy" id="2174486"/>
    <lineage>
        <taxon>Bacteria</taxon>
        <taxon>Bacillati</taxon>
        <taxon>Bacillota</taxon>
        <taxon>Bacilli</taxon>
        <taxon>Bacillales</taxon>
        <taxon>Sporolactobacillaceae</taxon>
        <taxon>Camelliibacillus</taxon>
    </lineage>
</organism>
<accession>A0ABV9GQ19</accession>
<name>A0ABV9GQ19_9BACL</name>
<feature type="transmembrane region" description="Helical" evidence="1">
    <location>
        <begin position="199"/>
        <end position="222"/>
    </location>
</feature>
<dbReference type="Proteomes" id="UP001596022">
    <property type="component" value="Unassembled WGS sequence"/>
</dbReference>
<gene>
    <name evidence="2" type="ORF">ACFO4N_15420</name>
</gene>
<feature type="transmembrane region" description="Helical" evidence="1">
    <location>
        <begin position="168"/>
        <end position="187"/>
    </location>
</feature>
<feature type="transmembrane region" description="Helical" evidence="1">
    <location>
        <begin position="58"/>
        <end position="76"/>
    </location>
</feature>
<keyword evidence="1" id="KW-0472">Membrane</keyword>
<proteinExistence type="predicted"/>
<evidence type="ECO:0000256" key="1">
    <source>
        <dbReference type="SAM" id="Phobius"/>
    </source>
</evidence>
<protein>
    <recommendedName>
        <fullName evidence="4">ABC-2 type transport system permease protein</fullName>
    </recommendedName>
</protein>
<evidence type="ECO:0000313" key="2">
    <source>
        <dbReference type="EMBL" id="MFC4620102.1"/>
    </source>
</evidence>
<comment type="caution">
    <text evidence="2">The sequence shown here is derived from an EMBL/GenBank/DDBJ whole genome shotgun (WGS) entry which is preliminary data.</text>
</comment>
<feature type="transmembrane region" description="Helical" evidence="1">
    <location>
        <begin position="20"/>
        <end position="38"/>
    </location>
</feature>
<feature type="transmembrane region" description="Helical" evidence="1">
    <location>
        <begin position="139"/>
        <end position="156"/>
    </location>
</feature>
<dbReference type="RefSeq" id="WP_376847202.1">
    <property type="nucleotide sequence ID" value="NZ_JBHSFW010000016.1"/>
</dbReference>
<evidence type="ECO:0000313" key="3">
    <source>
        <dbReference type="Proteomes" id="UP001596022"/>
    </source>
</evidence>
<evidence type="ECO:0008006" key="4">
    <source>
        <dbReference type="Google" id="ProtNLM"/>
    </source>
</evidence>
<sequence length="235" mass="27087">MRGFVIFKLIKEDWKDHARLLSIFLISTLILDAGLIWAHKHPSQFLFGLEDSDGGQLGFVFAVFMIPYAVSWVIFVSKLKQDLQSGYYALLKTFPVAVEELLTAKFVSTFTINAFMNAWLYLLWTGYQYGVSKVLAPEIWAALYFVTFIFPIWLALHRGLFFHRHSWGTTIAYFFWIPVFLIGRSAFGQNGLEKVTQLIIGHPFVMTTSGIAVLLLAWVLVWRWALQSYRTKAEQ</sequence>
<keyword evidence="1" id="KW-1133">Transmembrane helix</keyword>
<keyword evidence="3" id="KW-1185">Reference proteome</keyword>
<feature type="transmembrane region" description="Helical" evidence="1">
    <location>
        <begin position="106"/>
        <end position="127"/>
    </location>
</feature>
<keyword evidence="1" id="KW-0812">Transmembrane</keyword>